<evidence type="ECO:0000256" key="1">
    <source>
        <dbReference type="SAM" id="MobiDB-lite"/>
    </source>
</evidence>
<dbReference type="EMBL" id="JANTYZ010000007">
    <property type="protein sequence ID" value="MCS3865892.1"/>
    <property type="molecule type" value="Genomic_DNA"/>
</dbReference>
<protein>
    <submittedName>
        <fullName evidence="2">Uncharacterized protein</fullName>
    </submittedName>
</protein>
<evidence type="ECO:0000313" key="3">
    <source>
        <dbReference type="Proteomes" id="UP001155034"/>
    </source>
</evidence>
<organism evidence="2 3">
    <name type="scientific">Salinibacter ruber</name>
    <dbReference type="NCBI Taxonomy" id="146919"/>
    <lineage>
        <taxon>Bacteria</taxon>
        <taxon>Pseudomonadati</taxon>
        <taxon>Rhodothermota</taxon>
        <taxon>Rhodothermia</taxon>
        <taxon>Rhodothermales</taxon>
        <taxon>Salinibacteraceae</taxon>
        <taxon>Salinibacter</taxon>
    </lineage>
</organism>
<reference evidence="2" key="1">
    <citation type="submission" date="2022-08" db="EMBL/GenBank/DDBJ databases">
        <title>Genomic Encyclopedia of Type Strains, Phase V (KMG-V): Genome sequencing to study the core and pangenomes of soil and plant-associated prokaryotes.</title>
        <authorList>
            <person name="Whitman W."/>
        </authorList>
    </citation>
    <scope>NUCLEOTIDE SEQUENCE</scope>
    <source>
        <strain evidence="2">SP2016B</strain>
    </source>
</reference>
<accession>A0A9X2U2Q7</accession>
<dbReference type="Proteomes" id="UP001155034">
    <property type="component" value="Unassembled WGS sequence"/>
</dbReference>
<evidence type="ECO:0000313" key="2">
    <source>
        <dbReference type="EMBL" id="MCS3865892.1"/>
    </source>
</evidence>
<name>A0A9X2U2Q7_9BACT</name>
<gene>
    <name evidence="2" type="ORF">GGP82_002456</name>
</gene>
<feature type="region of interest" description="Disordered" evidence="1">
    <location>
        <begin position="27"/>
        <end position="47"/>
    </location>
</feature>
<dbReference type="AlphaFoldDB" id="A0A9X2U2Q7"/>
<proteinExistence type="predicted"/>
<dbReference type="RefSeq" id="WP_259083799.1">
    <property type="nucleotide sequence ID" value="NZ_JANTYZ010000007.1"/>
</dbReference>
<sequence>MESFSELHGELSVDGGRSPAEHLAEVLNEQTNHSSKHNVRVPSGRRNERNFLVHSRLHGRGYVVAVEGVQSATVYSVNRNWTDRDNANLIQRTEPAAEVSVADGDIGQLAKLVRTIIMEHISDWRAQ</sequence>
<comment type="caution">
    <text evidence="2">The sequence shown here is derived from an EMBL/GenBank/DDBJ whole genome shotgun (WGS) entry which is preliminary data.</text>
</comment>